<dbReference type="Proteomes" id="UP000541583">
    <property type="component" value="Unassembled WGS sequence"/>
</dbReference>
<dbReference type="Gene3D" id="1.20.120.930">
    <property type="entry name" value="Uncharacterised protein PF12889, N-terminal DUF3829"/>
    <property type="match status" value="1"/>
</dbReference>
<dbReference type="Gene3D" id="1.20.58.820">
    <property type="entry name" value="Uncharacterised protein PF12889, C-terminal DUF3829"/>
    <property type="match status" value="1"/>
</dbReference>
<evidence type="ECO:0000313" key="1">
    <source>
        <dbReference type="EMBL" id="MBB6108535.1"/>
    </source>
</evidence>
<accession>A0ABR6PFJ5</accession>
<sequence length="318" mass="35689">MKKTARLLIFPAFIVTTFIFSCQNGDKGSKAKTPYAESSGDDANSIIKYNNGLLALDDSRDHYLKSLGSNIRNMRKIFDDPKAPIPYMGIGPYEMPYIPRLGENPSNPPGALNSSDKKFFKDNVAQLNALYAQIKGVYKTMSDYVKAQDYKDDNGAKGKALIDSIDNLGNKYYKLDDQIRAKLSLIADDAERVILKDHPLKEYIYSMKDDRTKVAEINALLDSCANNYKASEARAQAAFQALKAENEKHTAMTLPGGEQYASQKNNFGRFNEAVNDFLLELKRIMRDASSSGKITDDNLKSLDSKKETIRTYYNNFVD</sequence>
<protein>
    <recommendedName>
        <fullName evidence="3">DUF3829 domain-containing protein</fullName>
    </recommendedName>
</protein>
<organism evidence="1 2">
    <name type="scientific">Mucilaginibacter lappiensis</name>
    <dbReference type="NCBI Taxonomy" id="354630"/>
    <lineage>
        <taxon>Bacteria</taxon>
        <taxon>Pseudomonadati</taxon>
        <taxon>Bacteroidota</taxon>
        <taxon>Sphingobacteriia</taxon>
        <taxon>Sphingobacteriales</taxon>
        <taxon>Sphingobacteriaceae</taxon>
        <taxon>Mucilaginibacter</taxon>
    </lineage>
</organism>
<gene>
    <name evidence="1" type="ORF">HDF23_001270</name>
</gene>
<keyword evidence="2" id="KW-1185">Reference proteome</keyword>
<dbReference type="RefSeq" id="WP_076371100.1">
    <property type="nucleotide sequence ID" value="NZ_FTMG01000002.1"/>
</dbReference>
<dbReference type="PROSITE" id="PS51257">
    <property type="entry name" value="PROKAR_LIPOPROTEIN"/>
    <property type="match status" value="1"/>
</dbReference>
<evidence type="ECO:0000313" key="2">
    <source>
        <dbReference type="Proteomes" id="UP000541583"/>
    </source>
</evidence>
<comment type="caution">
    <text evidence="1">The sequence shown here is derived from an EMBL/GenBank/DDBJ whole genome shotgun (WGS) entry which is preliminary data.</text>
</comment>
<evidence type="ECO:0008006" key="3">
    <source>
        <dbReference type="Google" id="ProtNLM"/>
    </source>
</evidence>
<name>A0ABR6PFJ5_9SPHI</name>
<dbReference type="EMBL" id="JACHCB010000002">
    <property type="protein sequence ID" value="MBB6108535.1"/>
    <property type="molecule type" value="Genomic_DNA"/>
</dbReference>
<reference evidence="1 2" key="1">
    <citation type="submission" date="2020-08" db="EMBL/GenBank/DDBJ databases">
        <title>Genomic Encyclopedia of Type Strains, Phase IV (KMG-V): Genome sequencing to study the core and pangenomes of soil and plant-associated prokaryotes.</title>
        <authorList>
            <person name="Whitman W."/>
        </authorList>
    </citation>
    <scope>NUCLEOTIDE SEQUENCE [LARGE SCALE GENOMIC DNA]</scope>
    <source>
        <strain evidence="1 2">ANJLi2</strain>
    </source>
</reference>
<proteinExistence type="predicted"/>